<dbReference type="AlphaFoldDB" id="A0ABD5RQM6"/>
<gene>
    <name evidence="1" type="ORF">ACFPYI_15785</name>
</gene>
<reference evidence="1 2" key="1">
    <citation type="journal article" date="2019" name="Int. J. Syst. Evol. Microbiol.">
        <title>The Global Catalogue of Microorganisms (GCM) 10K type strain sequencing project: providing services to taxonomists for standard genome sequencing and annotation.</title>
        <authorList>
            <consortium name="The Broad Institute Genomics Platform"/>
            <consortium name="The Broad Institute Genome Sequencing Center for Infectious Disease"/>
            <person name="Wu L."/>
            <person name="Ma J."/>
        </authorList>
    </citation>
    <scope>NUCLEOTIDE SEQUENCE [LARGE SCALE GENOMIC DNA]</scope>
    <source>
        <strain evidence="1 2">CGMCC 1.12543</strain>
    </source>
</reference>
<evidence type="ECO:0000313" key="1">
    <source>
        <dbReference type="EMBL" id="MFC5972798.1"/>
    </source>
</evidence>
<dbReference type="RefSeq" id="WP_247416628.1">
    <property type="nucleotide sequence ID" value="NZ_JALLGW010000001.1"/>
</dbReference>
<keyword evidence="2" id="KW-1185">Reference proteome</keyword>
<dbReference type="InterPro" id="IPR010287">
    <property type="entry name" value="DUF892_YciF-like"/>
</dbReference>
<name>A0ABD5RQM6_9EURY</name>
<dbReference type="PANTHER" id="PTHR30565">
    <property type="entry name" value="PROTEIN YCIF"/>
    <property type="match status" value="1"/>
</dbReference>
<comment type="caution">
    <text evidence="1">The sequence shown here is derived from an EMBL/GenBank/DDBJ whole genome shotgun (WGS) entry which is preliminary data.</text>
</comment>
<dbReference type="InterPro" id="IPR012347">
    <property type="entry name" value="Ferritin-like"/>
</dbReference>
<dbReference type="InterPro" id="IPR009078">
    <property type="entry name" value="Ferritin-like_SF"/>
</dbReference>
<proteinExistence type="predicted"/>
<dbReference type="InterPro" id="IPR047114">
    <property type="entry name" value="YciF"/>
</dbReference>
<evidence type="ECO:0000313" key="2">
    <source>
        <dbReference type="Proteomes" id="UP001596099"/>
    </source>
</evidence>
<organism evidence="1 2">
    <name type="scientific">Halomarina salina</name>
    <dbReference type="NCBI Taxonomy" id="1872699"/>
    <lineage>
        <taxon>Archaea</taxon>
        <taxon>Methanobacteriati</taxon>
        <taxon>Methanobacteriota</taxon>
        <taxon>Stenosarchaea group</taxon>
        <taxon>Halobacteria</taxon>
        <taxon>Halobacteriales</taxon>
        <taxon>Natronomonadaceae</taxon>
        <taxon>Halomarina</taxon>
    </lineage>
</organism>
<protein>
    <submittedName>
        <fullName evidence="1">DUF892 family protein</fullName>
    </submittedName>
</protein>
<dbReference type="Proteomes" id="UP001596099">
    <property type="component" value="Unassembled WGS sequence"/>
</dbReference>
<dbReference type="Gene3D" id="1.20.1260.10">
    <property type="match status" value="1"/>
</dbReference>
<accession>A0ABD5RQM6</accession>
<dbReference type="EMBL" id="JBHSQH010000001">
    <property type="protein sequence ID" value="MFC5972798.1"/>
    <property type="molecule type" value="Genomic_DNA"/>
</dbReference>
<dbReference type="SUPFAM" id="SSF47240">
    <property type="entry name" value="Ferritin-like"/>
    <property type="match status" value="1"/>
</dbReference>
<sequence>MCPTTTEDMFADAIRETFYAEHQFYDALERLADSSSDERLAETFSAHREETRVHILRLEELFNTLGISVEEREDRAVSGLLADHEAFLASSPDQMALDRYNVTTAQKAEHYEIAVYGNLVPLASDLGMDDVADLLEETLREEQQALGTLSKLGETFDQQHGTATPP</sequence>
<dbReference type="PANTHER" id="PTHR30565:SF9">
    <property type="entry name" value="PROTEIN YCIF"/>
    <property type="match status" value="1"/>
</dbReference>
<dbReference type="Pfam" id="PF05974">
    <property type="entry name" value="DUF892"/>
    <property type="match status" value="1"/>
</dbReference>